<proteinExistence type="predicted"/>
<evidence type="ECO:0000313" key="2">
    <source>
        <dbReference type="WBParaSite" id="jg2821"/>
    </source>
</evidence>
<dbReference type="Proteomes" id="UP000887574">
    <property type="component" value="Unplaced"/>
</dbReference>
<accession>A0A915E6E2</accession>
<dbReference type="AlphaFoldDB" id="A0A915E6E2"/>
<dbReference type="WBParaSite" id="jg2821">
    <property type="protein sequence ID" value="jg2821"/>
    <property type="gene ID" value="jg2821"/>
</dbReference>
<sequence length="67" mass="7594">MSANRKRNVIITPFNGDHTNFAKYKSSVIDFVKNYFIKVLGADQPGIQSVQIWKDRPTATVAFCEES</sequence>
<keyword evidence="1" id="KW-1185">Reference proteome</keyword>
<name>A0A915E6E2_9BILA</name>
<protein>
    <submittedName>
        <fullName evidence="2">Uncharacterized protein</fullName>
    </submittedName>
</protein>
<reference evidence="2" key="1">
    <citation type="submission" date="2022-11" db="UniProtKB">
        <authorList>
            <consortium name="WormBaseParasite"/>
        </authorList>
    </citation>
    <scope>IDENTIFICATION</scope>
</reference>
<organism evidence="1 2">
    <name type="scientific">Ditylenchus dipsaci</name>
    <dbReference type="NCBI Taxonomy" id="166011"/>
    <lineage>
        <taxon>Eukaryota</taxon>
        <taxon>Metazoa</taxon>
        <taxon>Ecdysozoa</taxon>
        <taxon>Nematoda</taxon>
        <taxon>Chromadorea</taxon>
        <taxon>Rhabditida</taxon>
        <taxon>Tylenchina</taxon>
        <taxon>Tylenchomorpha</taxon>
        <taxon>Sphaerularioidea</taxon>
        <taxon>Anguinidae</taxon>
        <taxon>Anguininae</taxon>
        <taxon>Ditylenchus</taxon>
    </lineage>
</organism>
<evidence type="ECO:0000313" key="1">
    <source>
        <dbReference type="Proteomes" id="UP000887574"/>
    </source>
</evidence>